<dbReference type="InterPro" id="IPR006502">
    <property type="entry name" value="PDDEXK-like"/>
</dbReference>
<dbReference type="Proteomes" id="UP000652761">
    <property type="component" value="Unassembled WGS sequence"/>
</dbReference>
<keyword evidence="3" id="KW-1185">Reference proteome</keyword>
<evidence type="ECO:0000313" key="2">
    <source>
        <dbReference type="EMBL" id="MQL70596.1"/>
    </source>
</evidence>
<comment type="caution">
    <text evidence="2">The sequence shown here is derived from an EMBL/GenBank/DDBJ whole genome shotgun (WGS) entry which is preliminary data.</text>
</comment>
<dbReference type="OrthoDB" id="548115at2759"/>
<dbReference type="Pfam" id="PF04720">
    <property type="entry name" value="PDDEXK_6"/>
    <property type="match status" value="1"/>
</dbReference>
<dbReference type="EMBL" id="NMUH01000072">
    <property type="protein sequence ID" value="MQL70596.1"/>
    <property type="molecule type" value="Genomic_DNA"/>
</dbReference>
<sequence>MPAPAFGRAKRVTDPLDDKARARLRGDGEHRPPAGYPSSSGSEHEASDLSGFVRGFFFSDNEGSDDGEADAAYDNEDEHGNGEDGMSDYEVRQPFCAVPAAAMIRNLVNARAASTAEEQFKRDLVAHVSEAVETFAGLRASRSAFLRSVMVSLREMGYRAGMCKSKWERGGGGLAAGNYEYIDVVMGPAVDTMQQRYIVDVQFAGEFYIARPTAEYERVVAELPKVFVGRPEHLQQLLKILALAVRRSLRAREMHIPPWRKGRYMQVKWLGPYRRTLNPVPWGSTSVQSVGPGRSGGVKCPFVGFDTASPVVIPPAARTR</sequence>
<dbReference type="PANTHER" id="PTHR31579">
    <property type="entry name" value="OS03G0796600 PROTEIN"/>
    <property type="match status" value="1"/>
</dbReference>
<evidence type="ECO:0000256" key="1">
    <source>
        <dbReference type="SAM" id="MobiDB-lite"/>
    </source>
</evidence>
<reference evidence="2" key="1">
    <citation type="submission" date="2017-07" db="EMBL/GenBank/DDBJ databases">
        <title>Taro Niue Genome Assembly and Annotation.</title>
        <authorList>
            <person name="Atibalentja N."/>
            <person name="Keating K."/>
            <person name="Fields C.J."/>
        </authorList>
    </citation>
    <scope>NUCLEOTIDE SEQUENCE</scope>
    <source>
        <strain evidence="2">Niue_2</strain>
        <tissue evidence="2">Leaf</tissue>
    </source>
</reference>
<name>A0A843TK48_COLES</name>
<dbReference type="AlphaFoldDB" id="A0A843TK48"/>
<proteinExistence type="predicted"/>
<feature type="compositionally biased region" description="Basic and acidic residues" evidence="1">
    <location>
        <begin position="11"/>
        <end position="32"/>
    </location>
</feature>
<dbReference type="PANTHER" id="PTHR31579:SF84">
    <property type="entry name" value="F21O3.6 PROTEIN"/>
    <property type="match status" value="1"/>
</dbReference>
<organism evidence="2 3">
    <name type="scientific">Colocasia esculenta</name>
    <name type="common">Wild taro</name>
    <name type="synonym">Arum esculentum</name>
    <dbReference type="NCBI Taxonomy" id="4460"/>
    <lineage>
        <taxon>Eukaryota</taxon>
        <taxon>Viridiplantae</taxon>
        <taxon>Streptophyta</taxon>
        <taxon>Embryophyta</taxon>
        <taxon>Tracheophyta</taxon>
        <taxon>Spermatophyta</taxon>
        <taxon>Magnoliopsida</taxon>
        <taxon>Liliopsida</taxon>
        <taxon>Araceae</taxon>
        <taxon>Aroideae</taxon>
        <taxon>Colocasieae</taxon>
        <taxon>Colocasia</taxon>
    </lineage>
</organism>
<feature type="region of interest" description="Disordered" evidence="1">
    <location>
        <begin position="1"/>
        <end position="46"/>
    </location>
</feature>
<accession>A0A843TK48</accession>
<feature type="region of interest" description="Disordered" evidence="1">
    <location>
        <begin position="64"/>
        <end position="87"/>
    </location>
</feature>
<evidence type="ECO:0000313" key="3">
    <source>
        <dbReference type="Proteomes" id="UP000652761"/>
    </source>
</evidence>
<feature type="compositionally biased region" description="Acidic residues" evidence="1">
    <location>
        <begin position="64"/>
        <end position="77"/>
    </location>
</feature>
<evidence type="ECO:0008006" key="4">
    <source>
        <dbReference type="Google" id="ProtNLM"/>
    </source>
</evidence>
<gene>
    <name evidence="2" type="ORF">Taro_002876</name>
</gene>
<protein>
    <recommendedName>
        <fullName evidence="4">Plant-specific domain TIGR01615 family protein</fullName>
    </recommendedName>
</protein>
<dbReference type="NCBIfam" id="TIGR01615">
    <property type="entry name" value="A_thal_3542"/>
    <property type="match status" value="1"/>
</dbReference>